<dbReference type="EMBL" id="WWSH01000001">
    <property type="protein sequence ID" value="MZK08956.1"/>
    <property type="molecule type" value="Genomic_DNA"/>
</dbReference>
<dbReference type="Proteomes" id="UP000449249">
    <property type="component" value="Unassembled WGS sequence"/>
</dbReference>
<comment type="caution">
    <text evidence="1">The sequence shown here is derived from an EMBL/GenBank/DDBJ whole genome shotgun (WGS) entry which is preliminary data.</text>
</comment>
<name>A0A6N9JR25_9FIRM</name>
<organism evidence="1 2">
    <name type="scientific">Dorea longicatena</name>
    <dbReference type="NCBI Taxonomy" id="88431"/>
    <lineage>
        <taxon>Bacteria</taxon>
        <taxon>Bacillati</taxon>
        <taxon>Bacillota</taxon>
        <taxon>Clostridia</taxon>
        <taxon>Lachnospirales</taxon>
        <taxon>Lachnospiraceae</taxon>
        <taxon>Dorea</taxon>
    </lineage>
</organism>
<evidence type="ECO:0000313" key="2">
    <source>
        <dbReference type="Proteomes" id="UP000449249"/>
    </source>
</evidence>
<dbReference type="AlphaFoldDB" id="A0A6N9JR25"/>
<sequence>MADKNKFVKPELKKYSAKKLLTQDRLMNAMIGIREIQTKLWETMPDDQYEKLEPEFDTAIAAMMAHMCGVMPAHAQPDQENSQDILMPAT</sequence>
<gene>
    <name evidence="1" type="ORF">GT576_01015</name>
</gene>
<protein>
    <submittedName>
        <fullName evidence="1">Uncharacterized protein</fullName>
    </submittedName>
</protein>
<dbReference type="RefSeq" id="WP_005422876.1">
    <property type="nucleotide sequence ID" value="NZ_WWSF01000002.1"/>
</dbReference>
<proteinExistence type="predicted"/>
<reference evidence="1 2" key="1">
    <citation type="journal article" date="2019" name="Nat. Med.">
        <title>A library of human gut bacterial isolates paired with longitudinal multiomics data enables mechanistic microbiome research.</title>
        <authorList>
            <person name="Poyet M."/>
            <person name="Groussin M."/>
            <person name="Gibbons S.M."/>
            <person name="Avila-Pacheco J."/>
            <person name="Jiang X."/>
            <person name="Kearney S.M."/>
            <person name="Perrotta A.R."/>
            <person name="Berdy B."/>
            <person name="Zhao S."/>
            <person name="Lieberman T.D."/>
            <person name="Swanson P.K."/>
            <person name="Smith M."/>
            <person name="Roesemann S."/>
            <person name="Alexander J.E."/>
            <person name="Rich S.A."/>
            <person name="Livny J."/>
            <person name="Vlamakis H."/>
            <person name="Clish C."/>
            <person name="Bullock K."/>
            <person name="Deik A."/>
            <person name="Scott J."/>
            <person name="Pierce K.A."/>
            <person name="Xavier R.J."/>
            <person name="Alm E.J."/>
        </authorList>
    </citation>
    <scope>NUCLEOTIDE SEQUENCE [LARGE SCALE GENOMIC DNA]</scope>
    <source>
        <strain evidence="1 2">BIOML-A1</strain>
    </source>
</reference>
<accession>A0A6N9JR25</accession>
<dbReference type="GeneID" id="79804087"/>
<evidence type="ECO:0000313" key="1">
    <source>
        <dbReference type="EMBL" id="MZK08956.1"/>
    </source>
</evidence>